<evidence type="ECO:0000313" key="11">
    <source>
        <dbReference type="Proteomes" id="UP001372338"/>
    </source>
</evidence>
<dbReference type="AlphaFoldDB" id="A0AAN9PBH7"/>
<feature type="domain" description="Casparian strip membrane protein" evidence="9">
    <location>
        <begin position="4"/>
        <end position="112"/>
    </location>
</feature>
<protein>
    <recommendedName>
        <fullName evidence="8">CASP-like protein</fullName>
    </recommendedName>
</protein>
<feature type="transmembrane region" description="Helical" evidence="8">
    <location>
        <begin position="12"/>
        <end position="31"/>
    </location>
</feature>
<evidence type="ECO:0000313" key="10">
    <source>
        <dbReference type="EMBL" id="KAK7291334.1"/>
    </source>
</evidence>
<comment type="similarity">
    <text evidence="2 8">Belongs to the Casparian strip membrane proteins (CASP) family.</text>
</comment>
<keyword evidence="6 8" id="KW-1133">Transmembrane helix</keyword>
<reference evidence="10 11" key="1">
    <citation type="submission" date="2024-01" db="EMBL/GenBank/DDBJ databases">
        <title>The genomes of 5 underutilized Papilionoideae crops provide insights into root nodulation and disease resistanc.</title>
        <authorList>
            <person name="Yuan L."/>
        </authorList>
    </citation>
    <scope>NUCLEOTIDE SEQUENCE [LARGE SCALE GENOMIC DNA]</scope>
    <source>
        <strain evidence="10">ZHUSHIDOU_FW_LH</strain>
        <tissue evidence="10">Leaf</tissue>
    </source>
</reference>
<evidence type="ECO:0000256" key="4">
    <source>
        <dbReference type="ARBA" id="ARBA00022475"/>
    </source>
</evidence>
<accession>A0AAN9PBH7</accession>
<comment type="subcellular location">
    <subcellularLocation>
        <location evidence="1 8">Cell membrane</location>
        <topology evidence="1 8">Multi-pass membrane protein</topology>
    </subcellularLocation>
</comment>
<feature type="transmembrane region" description="Helical" evidence="8">
    <location>
        <begin position="51"/>
        <end position="75"/>
    </location>
</feature>
<evidence type="ECO:0000256" key="3">
    <source>
        <dbReference type="ARBA" id="ARBA00011489"/>
    </source>
</evidence>
<dbReference type="PANTHER" id="PTHR33573:SF17">
    <property type="entry name" value="CASP-LIKE PROTEIN 4D1"/>
    <property type="match status" value="1"/>
</dbReference>
<evidence type="ECO:0000256" key="6">
    <source>
        <dbReference type="ARBA" id="ARBA00022989"/>
    </source>
</evidence>
<dbReference type="EMBL" id="JAYWIO010000001">
    <property type="protein sequence ID" value="KAK7291334.1"/>
    <property type="molecule type" value="Genomic_DNA"/>
</dbReference>
<dbReference type="Pfam" id="PF04535">
    <property type="entry name" value="CASP_dom"/>
    <property type="match status" value="1"/>
</dbReference>
<keyword evidence="7 8" id="KW-0472">Membrane</keyword>
<gene>
    <name evidence="10" type="ORF">RIF29_06391</name>
</gene>
<name>A0AAN9PBH7_CROPI</name>
<evidence type="ECO:0000256" key="5">
    <source>
        <dbReference type="ARBA" id="ARBA00022692"/>
    </source>
</evidence>
<evidence type="ECO:0000256" key="2">
    <source>
        <dbReference type="ARBA" id="ARBA00007651"/>
    </source>
</evidence>
<dbReference type="Proteomes" id="UP001372338">
    <property type="component" value="Unassembled WGS sequence"/>
</dbReference>
<feature type="transmembrane region" description="Helical" evidence="8">
    <location>
        <begin position="141"/>
        <end position="165"/>
    </location>
</feature>
<keyword evidence="4 8" id="KW-1003">Cell membrane</keyword>
<comment type="subunit">
    <text evidence="3 8">Homodimer and heterodimers.</text>
</comment>
<sequence length="178" mass="19550">MASKPVTVSMLLLRIIALLAAAATIALLVTNNVTYDDGTKMKFKDLISFRYVLAVATITIAYCTVQLPFSIYYAVHQKRLVRDGYLPEFDFYGDKVISVLLATGIGAGLAVSLEFKRFFDNIFDDAGVPKNDPTRSTNDKYLVRGIIASAVLSISFLSMFVVSVISSNNRNKSRGIFG</sequence>
<feature type="transmembrane region" description="Helical" evidence="8">
    <location>
        <begin position="96"/>
        <end position="113"/>
    </location>
</feature>
<dbReference type="PANTHER" id="PTHR33573">
    <property type="entry name" value="CASP-LIKE PROTEIN 4A4"/>
    <property type="match status" value="1"/>
</dbReference>
<evidence type="ECO:0000256" key="1">
    <source>
        <dbReference type="ARBA" id="ARBA00004651"/>
    </source>
</evidence>
<comment type="caution">
    <text evidence="10">The sequence shown here is derived from an EMBL/GenBank/DDBJ whole genome shotgun (WGS) entry which is preliminary data.</text>
</comment>
<keyword evidence="11" id="KW-1185">Reference proteome</keyword>
<dbReference type="GO" id="GO:0005886">
    <property type="term" value="C:plasma membrane"/>
    <property type="evidence" value="ECO:0007669"/>
    <property type="project" value="UniProtKB-SubCell"/>
</dbReference>
<proteinExistence type="inferred from homology"/>
<evidence type="ECO:0000256" key="7">
    <source>
        <dbReference type="ARBA" id="ARBA00023136"/>
    </source>
</evidence>
<evidence type="ECO:0000259" key="9">
    <source>
        <dbReference type="Pfam" id="PF04535"/>
    </source>
</evidence>
<evidence type="ECO:0000256" key="8">
    <source>
        <dbReference type="RuleBase" id="RU361233"/>
    </source>
</evidence>
<dbReference type="InterPro" id="IPR006702">
    <property type="entry name" value="CASP_dom"/>
</dbReference>
<keyword evidence="5 8" id="KW-0812">Transmembrane</keyword>
<organism evidence="10 11">
    <name type="scientific">Crotalaria pallida</name>
    <name type="common">Smooth rattlebox</name>
    <name type="synonym">Crotalaria striata</name>
    <dbReference type="NCBI Taxonomy" id="3830"/>
    <lineage>
        <taxon>Eukaryota</taxon>
        <taxon>Viridiplantae</taxon>
        <taxon>Streptophyta</taxon>
        <taxon>Embryophyta</taxon>
        <taxon>Tracheophyta</taxon>
        <taxon>Spermatophyta</taxon>
        <taxon>Magnoliopsida</taxon>
        <taxon>eudicotyledons</taxon>
        <taxon>Gunneridae</taxon>
        <taxon>Pentapetalae</taxon>
        <taxon>rosids</taxon>
        <taxon>fabids</taxon>
        <taxon>Fabales</taxon>
        <taxon>Fabaceae</taxon>
        <taxon>Papilionoideae</taxon>
        <taxon>50 kb inversion clade</taxon>
        <taxon>genistoids sensu lato</taxon>
        <taxon>core genistoids</taxon>
        <taxon>Crotalarieae</taxon>
        <taxon>Crotalaria</taxon>
    </lineage>
</organism>